<keyword evidence="3" id="KW-0460">Magnesium</keyword>
<dbReference type="OrthoDB" id="1877784at2759"/>
<dbReference type="EC" id="4.2.3.100" evidence="7"/>
<keyword evidence="2" id="KW-0479">Metal-binding</keyword>
<gene>
    <name evidence="7" type="ORF">CDL12_04572</name>
</gene>
<evidence type="ECO:0000313" key="8">
    <source>
        <dbReference type="Proteomes" id="UP000231279"/>
    </source>
</evidence>
<evidence type="ECO:0000259" key="6">
    <source>
        <dbReference type="Pfam" id="PF03936"/>
    </source>
</evidence>
<organism evidence="7 8">
    <name type="scientific">Handroanthus impetiginosus</name>
    <dbReference type="NCBI Taxonomy" id="429701"/>
    <lineage>
        <taxon>Eukaryota</taxon>
        <taxon>Viridiplantae</taxon>
        <taxon>Streptophyta</taxon>
        <taxon>Embryophyta</taxon>
        <taxon>Tracheophyta</taxon>
        <taxon>Spermatophyta</taxon>
        <taxon>Magnoliopsida</taxon>
        <taxon>eudicotyledons</taxon>
        <taxon>Gunneridae</taxon>
        <taxon>Pentapetalae</taxon>
        <taxon>asterids</taxon>
        <taxon>lamiids</taxon>
        <taxon>Lamiales</taxon>
        <taxon>Bignoniaceae</taxon>
        <taxon>Crescentiina</taxon>
        <taxon>Tabebuia alliance</taxon>
        <taxon>Handroanthus</taxon>
    </lineage>
</organism>
<dbReference type="InterPro" id="IPR008930">
    <property type="entry name" value="Terpenoid_cyclase/PrenylTrfase"/>
</dbReference>
<accession>A0A2G9HYY7</accession>
<dbReference type="FunFam" id="1.50.10.130:FF:000001">
    <property type="entry name" value="Isoprene synthase, chloroplastic"/>
    <property type="match status" value="1"/>
</dbReference>
<dbReference type="InterPro" id="IPR005630">
    <property type="entry name" value="Terpene_synthase_metal-bd"/>
</dbReference>
<dbReference type="PANTHER" id="PTHR31225">
    <property type="entry name" value="OS04G0344100 PROTEIN-RELATED"/>
    <property type="match status" value="1"/>
</dbReference>
<name>A0A2G9HYY7_9LAMI</name>
<feature type="domain" description="Terpene synthase N-terminal" evidence="5">
    <location>
        <begin position="16"/>
        <end position="191"/>
    </location>
</feature>
<reference evidence="8" key="1">
    <citation type="journal article" date="2018" name="Gigascience">
        <title>Genome assembly of the Pink Ipe (Handroanthus impetiginosus, Bignoniaceae), a highly valued, ecologically keystone Neotropical timber forest tree.</title>
        <authorList>
            <person name="Silva-Junior O.B."/>
            <person name="Grattapaglia D."/>
            <person name="Novaes E."/>
            <person name="Collevatti R.G."/>
        </authorList>
    </citation>
    <scope>NUCLEOTIDE SEQUENCE [LARGE SCALE GENOMIC DNA]</scope>
    <source>
        <strain evidence="8">cv. UFG-1</strain>
    </source>
</reference>
<dbReference type="SUPFAM" id="SSF48576">
    <property type="entry name" value="Terpenoid synthases"/>
    <property type="match status" value="1"/>
</dbReference>
<evidence type="ECO:0000256" key="2">
    <source>
        <dbReference type="ARBA" id="ARBA00022723"/>
    </source>
</evidence>
<dbReference type="InterPro" id="IPR008949">
    <property type="entry name" value="Isoprenoid_synthase_dom_sf"/>
</dbReference>
<dbReference type="Gene3D" id="1.50.10.130">
    <property type="entry name" value="Terpene synthase, N-terminal domain"/>
    <property type="match status" value="1"/>
</dbReference>
<dbReference type="InterPro" id="IPR001906">
    <property type="entry name" value="Terpene_synth_N"/>
</dbReference>
<comment type="pathway">
    <text evidence="1">Secondary metabolite biosynthesis; terpenoid biosynthesis.</text>
</comment>
<dbReference type="InterPro" id="IPR036965">
    <property type="entry name" value="Terpene_synth_N_sf"/>
</dbReference>
<protein>
    <submittedName>
        <fullName evidence="7">Bicyclogermacrene synthase</fullName>
        <ecNumber evidence="7">4.2.3.100</ecNumber>
    </submittedName>
</protein>
<evidence type="ECO:0000256" key="4">
    <source>
        <dbReference type="ARBA" id="ARBA00023239"/>
    </source>
</evidence>
<evidence type="ECO:0000313" key="7">
    <source>
        <dbReference type="EMBL" id="PIN22718.1"/>
    </source>
</evidence>
<proteinExistence type="predicted"/>
<dbReference type="Pfam" id="PF01397">
    <property type="entry name" value="Terpene_synth"/>
    <property type="match status" value="1"/>
</dbReference>
<dbReference type="Gene3D" id="1.10.600.10">
    <property type="entry name" value="Farnesyl Diphosphate Synthase"/>
    <property type="match status" value="1"/>
</dbReference>
<comment type="caution">
    <text evidence="7">The sequence shown here is derived from an EMBL/GenBank/DDBJ whole genome shotgun (WGS) entry which is preliminary data.</text>
</comment>
<keyword evidence="4 7" id="KW-0456">Lyase</keyword>
<evidence type="ECO:0000259" key="5">
    <source>
        <dbReference type="Pfam" id="PF01397"/>
    </source>
</evidence>
<dbReference type="EMBL" id="NKXS01000704">
    <property type="protein sequence ID" value="PIN22718.1"/>
    <property type="molecule type" value="Genomic_DNA"/>
</dbReference>
<dbReference type="GO" id="GO:0016114">
    <property type="term" value="P:terpenoid biosynthetic process"/>
    <property type="evidence" value="ECO:0007669"/>
    <property type="project" value="InterPro"/>
</dbReference>
<keyword evidence="8" id="KW-1185">Reference proteome</keyword>
<dbReference type="PANTHER" id="PTHR31225:SF93">
    <property type="entry name" value="ALPHA-HUMULENE_(-)-(E)-BETA-CARYOPHYLLENE SYNTHASE"/>
    <property type="match status" value="1"/>
</dbReference>
<dbReference type="AlphaFoldDB" id="A0A2G9HYY7"/>
<dbReference type="SUPFAM" id="SSF48239">
    <property type="entry name" value="Terpenoid cyclases/Protein prenyltransferases"/>
    <property type="match status" value="1"/>
</dbReference>
<dbReference type="Pfam" id="PF03936">
    <property type="entry name" value="Terpene_synth_C"/>
    <property type="match status" value="1"/>
</dbReference>
<evidence type="ECO:0000256" key="1">
    <source>
        <dbReference type="ARBA" id="ARBA00004721"/>
    </source>
</evidence>
<dbReference type="STRING" id="429701.A0A2G9HYY7"/>
<feature type="domain" description="Terpene synthase metal-binding" evidence="6">
    <location>
        <begin position="250"/>
        <end position="343"/>
    </location>
</feature>
<dbReference type="InterPro" id="IPR050148">
    <property type="entry name" value="Terpene_synthase-like"/>
</dbReference>
<sequence>MELNTSRHLANFHPNIWGNRFLVHAQDSTQAREEQLVEELKEDVKTKLKEASDDYMRQLQMVDAIQRLGIAYHFEEEIDQSLQNLFDKFHDYFKDNHDMYTTALSFRLLRQHGYRISCKIFEKFKDAKGDFKISNTDEGVKGVLEFYEATHLRVHDEDVLDHGFVFSRNYLESVLPRLTNPVIAEQVHHALTQYSNRRGLPRLEARHYISIYGQYASHHEGLLRFAILDFNLLQSLHKRELAELYRWWQNLEVPTKLSFARDRMVETYFWILGVYFEPEYALARKFLTKVQAIASIIDDTYDAYATYEELQAFTEAIQRFKITFSTYLWLYIKYILNFITTVYIMCRSTSGLHENILQGIVGSL</sequence>
<dbReference type="GO" id="GO:0010333">
    <property type="term" value="F:terpene synthase activity"/>
    <property type="evidence" value="ECO:0007669"/>
    <property type="project" value="InterPro"/>
</dbReference>
<dbReference type="GO" id="GO:0000287">
    <property type="term" value="F:magnesium ion binding"/>
    <property type="evidence" value="ECO:0007669"/>
    <property type="project" value="InterPro"/>
</dbReference>
<evidence type="ECO:0000256" key="3">
    <source>
        <dbReference type="ARBA" id="ARBA00022842"/>
    </source>
</evidence>
<dbReference type="Proteomes" id="UP000231279">
    <property type="component" value="Unassembled WGS sequence"/>
</dbReference>